<evidence type="ECO:0000259" key="2">
    <source>
        <dbReference type="Pfam" id="PF07727"/>
    </source>
</evidence>
<dbReference type="AlphaFoldDB" id="A0A507D2J0"/>
<sequence length="238" mass="26651">MVTDPCFYIRYNKINQPTFLGVFVDGMAIAGYSNDVKMAKDELRCEFHMTDLGEMKRFLGMEIERDRQQQTITIRQTAYIEGLLTKNQMQNTSPQPTPIATNYQPRKRRQPEKPANKQQYQSVVGSLIYAANITRPDIAAAVGIAGQYMSDPSESYWQGVKRILRYLVGTLIKGLVLGGLNQSIKLEAWVDSDWANDIDTGKSRAGYIIKLGLGAVIWGSKKQQIVDLSSSEAGVAYL</sequence>
<name>A0A507D2J0_9FUNG</name>
<feature type="region of interest" description="Disordered" evidence="1">
    <location>
        <begin position="86"/>
        <end position="119"/>
    </location>
</feature>
<dbReference type="InterPro" id="IPR043502">
    <property type="entry name" value="DNA/RNA_pol_sf"/>
</dbReference>
<evidence type="ECO:0000313" key="3">
    <source>
        <dbReference type="EMBL" id="TPX45686.1"/>
    </source>
</evidence>
<reference evidence="3 4" key="1">
    <citation type="journal article" date="2019" name="Sci. Rep.">
        <title>Comparative genomics of chytrid fungi reveal insights into the obligate biotrophic and pathogenic lifestyle of Synchytrium endobioticum.</title>
        <authorList>
            <person name="van de Vossenberg B.T.L.H."/>
            <person name="Warris S."/>
            <person name="Nguyen H.D.T."/>
            <person name="van Gent-Pelzer M.P.E."/>
            <person name="Joly D.L."/>
            <person name="van de Geest H.C."/>
            <person name="Bonants P.J.M."/>
            <person name="Smith D.S."/>
            <person name="Levesque C.A."/>
            <person name="van der Lee T.A.J."/>
        </authorList>
    </citation>
    <scope>NUCLEOTIDE SEQUENCE [LARGE SCALE GENOMIC DNA]</scope>
    <source>
        <strain evidence="3 4">LEV6574</strain>
    </source>
</reference>
<keyword evidence="3" id="KW-0548">Nucleotidyltransferase</keyword>
<protein>
    <submittedName>
        <fullName evidence="3">DNA-directed DNA polymerase</fullName>
    </submittedName>
</protein>
<organism evidence="3 4">
    <name type="scientific">Synchytrium endobioticum</name>
    <dbReference type="NCBI Taxonomy" id="286115"/>
    <lineage>
        <taxon>Eukaryota</taxon>
        <taxon>Fungi</taxon>
        <taxon>Fungi incertae sedis</taxon>
        <taxon>Chytridiomycota</taxon>
        <taxon>Chytridiomycota incertae sedis</taxon>
        <taxon>Chytridiomycetes</taxon>
        <taxon>Synchytriales</taxon>
        <taxon>Synchytriaceae</taxon>
        <taxon>Synchytrium</taxon>
    </lineage>
</organism>
<feature type="compositionally biased region" description="Polar residues" evidence="1">
    <location>
        <begin position="86"/>
        <end position="104"/>
    </location>
</feature>
<dbReference type="VEuPathDB" id="FungiDB:SeMB42_g04157"/>
<dbReference type="EMBL" id="QEAM01000133">
    <property type="protein sequence ID" value="TPX45686.1"/>
    <property type="molecule type" value="Genomic_DNA"/>
</dbReference>
<dbReference type="Proteomes" id="UP000320475">
    <property type="component" value="Unassembled WGS sequence"/>
</dbReference>
<dbReference type="SUPFAM" id="SSF56672">
    <property type="entry name" value="DNA/RNA polymerases"/>
    <property type="match status" value="1"/>
</dbReference>
<dbReference type="OrthoDB" id="2163007at2759"/>
<keyword evidence="3" id="KW-0239">DNA-directed DNA polymerase</keyword>
<feature type="domain" description="Reverse transcriptase Ty1/copia-type" evidence="2">
    <location>
        <begin position="7"/>
        <end position="100"/>
    </location>
</feature>
<dbReference type="PANTHER" id="PTHR11439:SF467">
    <property type="entry name" value="INTEGRASE CATALYTIC DOMAIN-CONTAINING PROTEIN"/>
    <property type="match status" value="1"/>
</dbReference>
<dbReference type="Pfam" id="PF07727">
    <property type="entry name" value="RVT_2"/>
    <property type="match status" value="1"/>
</dbReference>
<proteinExistence type="predicted"/>
<comment type="caution">
    <text evidence="3">The sequence shown here is derived from an EMBL/GenBank/DDBJ whole genome shotgun (WGS) entry which is preliminary data.</text>
</comment>
<evidence type="ECO:0000256" key="1">
    <source>
        <dbReference type="SAM" id="MobiDB-lite"/>
    </source>
</evidence>
<gene>
    <name evidence="3" type="ORF">SeLEV6574_g03733</name>
</gene>
<evidence type="ECO:0000313" key="4">
    <source>
        <dbReference type="Proteomes" id="UP000320475"/>
    </source>
</evidence>
<dbReference type="PANTHER" id="PTHR11439">
    <property type="entry name" value="GAG-POL-RELATED RETROTRANSPOSON"/>
    <property type="match status" value="1"/>
</dbReference>
<dbReference type="InterPro" id="IPR013103">
    <property type="entry name" value="RVT_2"/>
</dbReference>
<dbReference type="CDD" id="cd09272">
    <property type="entry name" value="RNase_HI_RT_Ty1"/>
    <property type="match status" value="1"/>
</dbReference>
<accession>A0A507D2J0</accession>
<dbReference type="GO" id="GO:0003887">
    <property type="term" value="F:DNA-directed DNA polymerase activity"/>
    <property type="evidence" value="ECO:0007669"/>
    <property type="project" value="UniProtKB-KW"/>
</dbReference>
<keyword evidence="3" id="KW-0808">Transferase</keyword>